<comment type="similarity">
    <text evidence="2">Belongs to the pseudouridine synthase RluA family.</text>
</comment>
<evidence type="ECO:0000256" key="4">
    <source>
        <dbReference type="RuleBase" id="RU003887"/>
    </source>
</evidence>
<dbReference type="EMBL" id="QDKL01000002">
    <property type="protein sequence ID" value="RZF21204.1"/>
    <property type="molecule type" value="Genomic_DNA"/>
</dbReference>
<dbReference type="CDD" id="cd02869">
    <property type="entry name" value="PseudoU_synth_RluA_like"/>
    <property type="match status" value="1"/>
</dbReference>
<evidence type="ECO:0000313" key="6">
    <source>
        <dbReference type="EMBL" id="RZF21204.1"/>
    </source>
</evidence>
<dbReference type="NCBIfam" id="TIGR00093">
    <property type="entry name" value="pseudouridine synthase"/>
    <property type="match status" value="1"/>
</dbReference>
<dbReference type="Pfam" id="PF00849">
    <property type="entry name" value="PseudoU_synth_2"/>
    <property type="match status" value="2"/>
</dbReference>
<dbReference type="InterPro" id="IPR020094">
    <property type="entry name" value="TruA/RsuA/RluB/E/F_N"/>
</dbReference>
<reference evidence="7" key="1">
    <citation type="journal article" date="2019" name="Int. J. Syst. Evol. Microbiol.">
        <title>Halobacteriovorax valvorus sp. nov., a novel prokaryotic predator isolated from coastal seawater of China.</title>
        <authorList>
            <person name="Chen M.-X."/>
        </authorList>
    </citation>
    <scope>NUCLEOTIDE SEQUENCE [LARGE SCALE GENOMIC DNA]</scope>
    <source>
        <strain evidence="7">BL9</strain>
    </source>
</reference>
<dbReference type="InterPro" id="IPR020103">
    <property type="entry name" value="PsdUridine_synth_cat_dom_sf"/>
</dbReference>
<dbReference type="InterPro" id="IPR018496">
    <property type="entry name" value="PsdUridine_synth_RsuA/RluB_CS"/>
</dbReference>
<dbReference type="Gene3D" id="3.30.70.1560">
    <property type="entry name" value="Alpha-L RNA-binding motif"/>
    <property type="match status" value="1"/>
</dbReference>
<feature type="domain" description="Pseudouridine synthase RsuA/RluA-like" evidence="5">
    <location>
        <begin position="20"/>
        <end position="177"/>
    </location>
</feature>
<accession>A0ABY0II28</accession>
<organism evidence="6 7">
    <name type="scientific">Halobacteriovorax vibrionivorans</name>
    <dbReference type="NCBI Taxonomy" id="2152716"/>
    <lineage>
        <taxon>Bacteria</taxon>
        <taxon>Pseudomonadati</taxon>
        <taxon>Bdellovibrionota</taxon>
        <taxon>Bacteriovoracia</taxon>
        <taxon>Bacteriovoracales</taxon>
        <taxon>Halobacteriovoraceae</taxon>
        <taxon>Halobacteriovorax</taxon>
    </lineage>
</organism>
<dbReference type="PANTHER" id="PTHR21600:SF87">
    <property type="entry name" value="RNA PSEUDOURIDYLATE SYNTHASE DOMAIN-CONTAINING PROTEIN 1"/>
    <property type="match status" value="1"/>
</dbReference>
<evidence type="ECO:0000256" key="3">
    <source>
        <dbReference type="ARBA" id="ARBA00023235"/>
    </source>
</evidence>
<evidence type="ECO:0000256" key="2">
    <source>
        <dbReference type="ARBA" id="ARBA00010876"/>
    </source>
</evidence>
<comment type="similarity">
    <text evidence="1 4">Belongs to the pseudouridine synthase RsuA family.</text>
</comment>
<dbReference type="InterPro" id="IPR006224">
    <property type="entry name" value="PsdUridine_synth_RluA-like_CS"/>
</dbReference>
<evidence type="ECO:0000259" key="5">
    <source>
        <dbReference type="Pfam" id="PF00849"/>
    </source>
</evidence>
<protein>
    <recommendedName>
        <fullName evidence="4">Pseudouridine synthase</fullName>
        <ecNumber evidence="4">5.4.99.-</ecNumber>
    </recommendedName>
</protein>
<feature type="domain" description="Pseudouridine synthase RsuA/RluA-like" evidence="5">
    <location>
        <begin position="238"/>
        <end position="387"/>
    </location>
</feature>
<evidence type="ECO:0000313" key="7">
    <source>
        <dbReference type="Proteomes" id="UP000443582"/>
    </source>
</evidence>
<dbReference type="Gene3D" id="3.30.70.580">
    <property type="entry name" value="Pseudouridine synthase I, catalytic domain, N-terminal subdomain"/>
    <property type="match status" value="1"/>
</dbReference>
<gene>
    <name evidence="6" type="ORF">DAY19_05855</name>
</gene>
<keyword evidence="3 4" id="KW-0413">Isomerase</keyword>
<dbReference type="InterPro" id="IPR000748">
    <property type="entry name" value="PsdUridine_synth_RsuA/RluB/E/F"/>
</dbReference>
<dbReference type="SUPFAM" id="SSF55120">
    <property type="entry name" value="Pseudouridine synthase"/>
    <property type="match status" value="2"/>
</dbReference>
<dbReference type="PANTHER" id="PTHR21600">
    <property type="entry name" value="MITOCHONDRIAL RNA PSEUDOURIDINE SYNTHASE"/>
    <property type="match status" value="1"/>
</dbReference>
<dbReference type="InterPro" id="IPR042092">
    <property type="entry name" value="PsdUridine_s_RsuA/RluB/E/F_cat"/>
</dbReference>
<evidence type="ECO:0000256" key="1">
    <source>
        <dbReference type="ARBA" id="ARBA00008348"/>
    </source>
</evidence>
<dbReference type="Proteomes" id="UP000443582">
    <property type="component" value="Unassembled WGS sequence"/>
</dbReference>
<dbReference type="EC" id="5.4.99.-" evidence="4"/>
<dbReference type="PROSITE" id="PS01129">
    <property type="entry name" value="PSI_RLU"/>
    <property type="match status" value="1"/>
</dbReference>
<name>A0ABY0II28_9BACT</name>
<proteinExistence type="inferred from homology"/>
<dbReference type="InterPro" id="IPR050188">
    <property type="entry name" value="RluA_PseudoU_synthase"/>
</dbReference>
<dbReference type="RefSeq" id="WP_114706271.1">
    <property type="nucleotide sequence ID" value="NZ_QDKL01000002.1"/>
</dbReference>
<dbReference type="Gene3D" id="3.30.2350.10">
    <property type="entry name" value="Pseudouridine synthase"/>
    <property type="match status" value="1"/>
</dbReference>
<keyword evidence="7" id="KW-1185">Reference proteome</keyword>
<dbReference type="PROSITE" id="PS01149">
    <property type="entry name" value="PSI_RSU"/>
    <property type="match status" value="1"/>
</dbReference>
<comment type="caution">
    <text evidence="6">The sequence shown here is derived from an EMBL/GenBank/DDBJ whole genome shotgun (WGS) entry which is preliminary data.</text>
</comment>
<dbReference type="InterPro" id="IPR006145">
    <property type="entry name" value="PsdUridine_synth_RsuA/RluA"/>
</dbReference>
<sequence length="419" mass="48475">MKKRLKIRLSENDIIFEDDNYIALNKKAGWPVHKTLDPMRDNCTDALKSYLKFREDGKSPYLVLVHRLDVETAGILLFAKSKEANKYLQDLFSSHQADKIDKRYLAICSGRPKTDEGTIENFIKGQREGRKEKMVVVSSGGKKAITNYWVKDFKNDYSLIEFQILTGRKHQIRLHAKSIGHPIFGDPIYSNSKEQDGQRLCAYKLSFFDKFSNQKIDLEIRPVFDLDNFRTKISDEFKYIIFNKPYNVLCQFGKDHKDQLSLIDYNLPKELYPVGRLDKDSEGLLILTNDGKYKDRMANAKSKVEKTYLVQVDGDITNEAIEELKKGVVIKDNYKTKPAKVKKIESNLVKVEQRDPPVRFRKNIPTSWIEVRISEGKNRQVRRMCAAVGFPTLRLIRTAIGNIKLGELKLGQFEFFDGQ</sequence>